<organism evidence="1 2">
    <name type="scientific">Pectinatus haikarae</name>
    <dbReference type="NCBI Taxonomy" id="349096"/>
    <lineage>
        <taxon>Bacteria</taxon>
        <taxon>Bacillati</taxon>
        <taxon>Bacillota</taxon>
        <taxon>Negativicutes</taxon>
        <taxon>Selenomonadales</taxon>
        <taxon>Selenomonadaceae</taxon>
        <taxon>Pectinatus</taxon>
    </lineage>
</organism>
<dbReference type="Proteomes" id="UP001239167">
    <property type="component" value="Unassembled WGS sequence"/>
</dbReference>
<accession>A0ABT9Y8P6</accession>
<comment type="caution">
    <text evidence="1">The sequence shown here is derived from an EMBL/GenBank/DDBJ whole genome shotgun (WGS) entry which is preliminary data.</text>
</comment>
<protein>
    <submittedName>
        <fullName evidence="1">Uncharacterized protein</fullName>
    </submittedName>
</protein>
<gene>
    <name evidence="1" type="ORF">J2S01_001584</name>
</gene>
<dbReference type="RefSeq" id="WP_307224008.1">
    <property type="nucleotide sequence ID" value="NZ_CP116940.1"/>
</dbReference>
<reference evidence="1 2" key="1">
    <citation type="submission" date="2023-07" db="EMBL/GenBank/DDBJ databases">
        <title>Genomic Encyclopedia of Type Strains, Phase IV (KMG-IV): sequencing the most valuable type-strain genomes for metagenomic binning, comparative biology and taxonomic classification.</title>
        <authorList>
            <person name="Goeker M."/>
        </authorList>
    </citation>
    <scope>NUCLEOTIDE SEQUENCE [LARGE SCALE GENOMIC DNA]</scope>
    <source>
        <strain evidence="1 2">DSM 16980</strain>
    </source>
</reference>
<evidence type="ECO:0000313" key="1">
    <source>
        <dbReference type="EMBL" id="MDQ0203865.1"/>
    </source>
</evidence>
<name>A0ABT9Y8P6_9FIRM</name>
<evidence type="ECO:0000313" key="2">
    <source>
        <dbReference type="Proteomes" id="UP001239167"/>
    </source>
</evidence>
<keyword evidence="2" id="KW-1185">Reference proteome</keyword>
<proteinExistence type="predicted"/>
<sequence length="343" mass="38613">MNFKLMKIVFVFFLLFGIFTGRTMAQELIKAAVSDIDPAAKQLYQSALMNMDAQNADYDMQLMINMPMGNLVAAGDFQYQKSPLLMKNIIKAQFFTMEKQQFPIFSMTQYVQAADEQLLIYSSDGQPEKKEKWYLQRYPLADSLKRNIFLLPTGEQYAKQVQDIVDAVKIIHAENENAGIQRLNIAFDSKKLFDNKRHVSFSDIDTSLSPEDKKGMANILNDLFMVLQNSSDVSGTVDIDVNTHKIVRTELDLTDQIRIVAKAAYTAMAAEEEKAGGSEEQTTAAVDKPGINIIKDNAAVQDVIDHSTARVIIKVKPIDNVMKLALPQEVRDSAKEMKPLKKI</sequence>
<dbReference type="EMBL" id="JAUSUE010000010">
    <property type="protein sequence ID" value="MDQ0203865.1"/>
    <property type="molecule type" value="Genomic_DNA"/>
</dbReference>